<evidence type="ECO:0000256" key="10">
    <source>
        <dbReference type="SAM" id="MobiDB-lite"/>
    </source>
</evidence>
<keyword evidence="7" id="KW-0464">Manganese</keyword>
<feature type="domain" description="Endonuclease/exonuclease/phosphatase" evidence="11">
    <location>
        <begin position="103"/>
        <end position="352"/>
    </location>
</feature>
<dbReference type="GO" id="GO:0008311">
    <property type="term" value="F:double-stranded DNA 3'-5' DNA exonuclease activity"/>
    <property type="evidence" value="ECO:0007669"/>
    <property type="project" value="TreeGrafter"/>
</dbReference>
<dbReference type="EC" id="3.1.-.-" evidence="9"/>
<evidence type="ECO:0000256" key="5">
    <source>
        <dbReference type="ARBA" id="ARBA00022842"/>
    </source>
</evidence>
<feature type="compositionally biased region" description="Acidic residues" evidence="10">
    <location>
        <begin position="51"/>
        <end position="75"/>
    </location>
</feature>
<keyword evidence="3 7" id="KW-0479">Metal-binding</keyword>
<dbReference type="GO" id="GO:0005634">
    <property type="term" value="C:nucleus"/>
    <property type="evidence" value="ECO:0007669"/>
    <property type="project" value="TreeGrafter"/>
</dbReference>
<feature type="binding site" evidence="7">
    <location>
        <position position="255"/>
    </location>
    <ligand>
        <name>Mg(2+)</name>
        <dbReference type="ChEBI" id="CHEBI:18420"/>
        <label>1</label>
    </ligand>
</feature>
<dbReference type="InterPro" id="IPR020847">
    <property type="entry name" value="AP_endonuclease_F1_BS"/>
</dbReference>
<dbReference type="InterPro" id="IPR005135">
    <property type="entry name" value="Endo/exonuclease/phosphatase"/>
</dbReference>
<dbReference type="NCBIfam" id="TIGR00633">
    <property type="entry name" value="xth"/>
    <property type="match status" value="1"/>
</dbReference>
<evidence type="ECO:0000313" key="12">
    <source>
        <dbReference type="EMBL" id="KYQ96733.1"/>
    </source>
</evidence>
<feature type="site" description="Interaction with DNA substrate" evidence="8">
    <location>
        <position position="352"/>
    </location>
</feature>
<dbReference type="GO" id="GO:0003906">
    <property type="term" value="F:DNA-(apurinic or apyrimidinic site) endonuclease activity"/>
    <property type="evidence" value="ECO:0007669"/>
    <property type="project" value="TreeGrafter"/>
</dbReference>
<dbReference type="Proteomes" id="UP000076078">
    <property type="component" value="Unassembled WGS sequence"/>
</dbReference>
<dbReference type="GO" id="GO:0008081">
    <property type="term" value="F:phosphoric diester hydrolase activity"/>
    <property type="evidence" value="ECO:0007669"/>
    <property type="project" value="TreeGrafter"/>
</dbReference>
<dbReference type="InParanoid" id="A0A151ZRV8"/>
<evidence type="ECO:0000256" key="3">
    <source>
        <dbReference type="ARBA" id="ARBA00022723"/>
    </source>
</evidence>
<feature type="compositionally biased region" description="Low complexity" evidence="10">
    <location>
        <begin position="1"/>
        <end position="13"/>
    </location>
</feature>
<feature type="compositionally biased region" description="Low complexity" evidence="10">
    <location>
        <begin position="30"/>
        <end position="41"/>
    </location>
</feature>
<sequence length="370" mass="41938">MARTKNAARKNAAGVRKPKNQEVNDESEETTTTTTTTTTTKKNNKRKLEDDNNNEEEVEETNKDEEEEEDDDEETDKQVDKKIKSTEVDFNVPAKSEKQMKIISWNVAGFKACSGKGFKEYVASENPDVICIQESKIKEAAVKKSDLPAGYTYTFIHCEARPGNHGVAVLTKVKPIKITTGISEFKSDNSKHDTEGRVITLEFESFYLVNTYVPNSGTGKPPLARLDYRIKEWDVELQNYLKELDKTKPVVWCGDLNVAHQEIDLKNPKTNTRTAGFTIEERTSFGNFLKEGFVDTFRHLNPAKVAYSFWSYKFQARSKDAGWRLDYFVVSERLMDSIKASFMRSTVMGSDHCPIGIIVDVPSTVEHIQA</sequence>
<dbReference type="OrthoDB" id="498125at2759"/>
<comment type="cofactor">
    <cofactor evidence="1">
        <name>Mn(2+)</name>
        <dbReference type="ChEBI" id="CHEBI:29035"/>
    </cofactor>
</comment>
<dbReference type="PANTHER" id="PTHR22748:SF6">
    <property type="entry name" value="DNA-(APURINIC OR APYRIMIDINIC SITE) ENDONUCLEASE"/>
    <property type="match status" value="1"/>
</dbReference>
<dbReference type="GO" id="GO:0046872">
    <property type="term" value="F:metal ion binding"/>
    <property type="evidence" value="ECO:0007669"/>
    <property type="project" value="UniProtKB-KW"/>
</dbReference>
<dbReference type="EMBL" id="LODT01000021">
    <property type="protein sequence ID" value="KYQ96733.1"/>
    <property type="molecule type" value="Genomic_DNA"/>
</dbReference>
<feature type="binding site" evidence="7">
    <location>
        <position position="106"/>
    </location>
    <ligand>
        <name>Mg(2+)</name>
        <dbReference type="ChEBI" id="CHEBI:18420"/>
        <label>1</label>
    </ligand>
</feature>
<keyword evidence="9" id="KW-0234">DNA repair</keyword>
<dbReference type="PROSITE" id="PS51435">
    <property type="entry name" value="AP_NUCLEASE_F1_4"/>
    <property type="match status" value="1"/>
</dbReference>
<evidence type="ECO:0000256" key="9">
    <source>
        <dbReference type="RuleBase" id="RU362131"/>
    </source>
</evidence>
<protein>
    <recommendedName>
        <fullName evidence="9">DNA-(apurinic or apyrimidinic site) endonuclease</fullName>
        <ecNumber evidence="9">3.1.-.-</ecNumber>
    </recommendedName>
</protein>
<keyword evidence="4" id="KW-0378">Hydrolase</keyword>
<dbReference type="NCBIfam" id="TIGR00195">
    <property type="entry name" value="exoDNase_III"/>
    <property type="match status" value="1"/>
</dbReference>
<name>A0A151ZRV8_TIELA</name>
<dbReference type="AlphaFoldDB" id="A0A151ZRV8"/>
<feature type="binding site" evidence="7">
    <location>
        <position position="351"/>
    </location>
    <ligand>
        <name>Mg(2+)</name>
        <dbReference type="ChEBI" id="CHEBI:18420"/>
        <label>1</label>
    </ligand>
</feature>
<feature type="site" description="Transition state stabilizer" evidence="8">
    <location>
        <position position="257"/>
    </location>
</feature>
<evidence type="ECO:0000256" key="7">
    <source>
        <dbReference type="PIRSR" id="PIRSR604808-2"/>
    </source>
</evidence>
<evidence type="ECO:0000256" key="2">
    <source>
        <dbReference type="ARBA" id="ARBA00007092"/>
    </source>
</evidence>
<keyword evidence="12" id="KW-0540">Nuclease</keyword>
<proteinExistence type="inferred from homology"/>
<dbReference type="FunCoup" id="A0A151ZRV8">
    <property type="interactions" value="594"/>
</dbReference>
<dbReference type="InterPro" id="IPR036691">
    <property type="entry name" value="Endo/exonu/phosph_ase_sf"/>
</dbReference>
<dbReference type="STRING" id="361077.A0A151ZRV8"/>
<dbReference type="GO" id="GO:0006284">
    <property type="term" value="P:base-excision repair"/>
    <property type="evidence" value="ECO:0007669"/>
    <property type="project" value="TreeGrafter"/>
</dbReference>
<keyword evidence="13" id="KW-1185">Reference proteome</keyword>
<evidence type="ECO:0000256" key="8">
    <source>
        <dbReference type="PIRSR" id="PIRSR604808-3"/>
    </source>
</evidence>
<feature type="binding site" evidence="7">
    <location>
        <position position="134"/>
    </location>
    <ligand>
        <name>Mg(2+)</name>
        <dbReference type="ChEBI" id="CHEBI:18420"/>
        <label>1</label>
    </ligand>
</feature>
<dbReference type="Pfam" id="PF03372">
    <property type="entry name" value="Exo_endo_phos"/>
    <property type="match status" value="1"/>
</dbReference>
<comment type="caution">
    <text evidence="12">The sequence shown here is derived from an EMBL/GenBank/DDBJ whole genome shotgun (WGS) entry which is preliminary data.</text>
</comment>
<gene>
    <name evidence="12" type="ORF">DLAC_04031</name>
</gene>
<dbReference type="InterPro" id="IPR004808">
    <property type="entry name" value="AP_endonuc_1"/>
</dbReference>
<feature type="active site" description="Proton donor/acceptor" evidence="6">
    <location>
        <position position="255"/>
    </location>
</feature>
<feature type="region of interest" description="Disordered" evidence="10">
    <location>
        <begin position="1"/>
        <end position="82"/>
    </location>
</feature>
<feature type="binding site" evidence="7">
    <location>
        <position position="352"/>
    </location>
    <ligand>
        <name>Mg(2+)</name>
        <dbReference type="ChEBI" id="CHEBI:18420"/>
        <label>1</label>
    </ligand>
</feature>
<dbReference type="PROSITE" id="PS00727">
    <property type="entry name" value="AP_NUCLEASE_F1_2"/>
    <property type="match status" value="1"/>
</dbReference>
<accession>A0A151ZRV8</accession>
<evidence type="ECO:0000259" key="11">
    <source>
        <dbReference type="Pfam" id="PF03372"/>
    </source>
</evidence>
<feature type="binding site" evidence="7">
    <location>
        <position position="257"/>
    </location>
    <ligand>
        <name>Mg(2+)</name>
        <dbReference type="ChEBI" id="CHEBI:18420"/>
        <label>1</label>
    </ligand>
</feature>
<dbReference type="Gene3D" id="3.60.10.10">
    <property type="entry name" value="Endonuclease/exonuclease/phosphatase"/>
    <property type="match status" value="1"/>
</dbReference>
<keyword evidence="9" id="KW-0227">DNA damage</keyword>
<evidence type="ECO:0000256" key="1">
    <source>
        <dbReference type="ARBA" id="ARBA00001936"/>
    </source>
</evidence>
<dbReference type="SUPFAM" id="SSF56219">
    <property type="entry name" value="DNase I-like"/>
    <property type="match status" value="1"/>
</dbReference>
<feature type="site" description="Important for catalytic activity" evidence="8">
    <location>
        <position position="326"/>
    </location>
</feature>
<evidence type="ECO:0000313" key="13">
    <source>
        <dbReference type="Proteomes" id="UP000076078"/>
    </source>
</evidence>
<evidence type="ECO:0000256" key="4">
    <source>
        <dbReference type="ARBA" id="ARBA00022801"/>
    </source>
</evidence>
<evidence type="ECO:0000256" key="6">
    <source>
        <dbReference type="PIRSR" id="PIRSR604808-1"/>
    </source>
</evidence>
<dbReference type="CDD" id="cd09087">
    <property type="entry name" value="Ape1-like_AP-endo"/>
    <property type="match status" value="1"/>
</dbReference>
<dbReference type="InterPro" id="IPR020848">
    <property type="entry name" value="AP_endonuclease_F1_CS"/>
</dbReference>
<comment type="cofactor">
    <cofactor evidence="7 9">
        <name>Mg(2+)</name>
        <dbReference type="ChEBI" id="CHEBI:18420"/>
    </cofactor>
    <cofactor evidence="7 9">
        <name>Mn(2+)</name>
        <dbReference type="ChEBI" id="CHEBI:29035"/>
    </cofactor>
    <text evidence="7 9">Probably binds two magnesium or manganese ions per subunit.</text>
</comment>
<organism evidence="12 13">
    <name type="scientific">Tieghemostelium lacteum</name>
    <name type="common">Slime mold</name>
    <name type="synonym">Dictyostelium lacteum</name>
    <dbReference type="NCBI Taxonomy" id="361077"/>
    <lineage>
        <taxon>Eukaryota</taxon>
        <taxon>Amoebozoa</taxon>
        <taxon>Evosea</taxon>
        <taxon>Eumycetozoa</taxon>
        <taxon>Dictyostelia</taxon>
        <taxon>Dictyosteliales</taxon>
        <taxon>Raperosteliaceae</taxon>
        <taxon>Tieghemostelium</taxon>
    </lineage>
</organism>
<feature type="active site" evidence="6">
    <location>
        <position position="212"/>
    </location>
</feature>
<dbReference type="GO" id="GO:0003677">
    <property type="term" value="F:DNA binding"/>
    <property type="evidence" value="ECO:0007669"/>
    <property type="project" value="InterPro"/>
</dbReference>
<reference evidence="12 13" key="1">
    <citation type="submission" date="2015-12" db="EMBL/GenBank/DDBJ databases">
        <title>Dictyostelia acquired genes for synthesis and detection of signals that induce cell-type specialization by lateral gene transfer from prokaryotes.</title>
        <authorList>
            <person name="Gloeckner G."/>
            <person name="Schaap P."/>
        </authorList>
    </citation>
    <scope>NUCLEOTIDE SEQUENCE [LARGE SCALE GENOMIC DNA]</scope>
    <source>
        <strain evidence="12 13">TK</strain>
    </source>
</reference>
<dbReference type="PANTHER" id="PTHR22748">
    <property type="entry name" value="AP ENDONUCLEASE"/>
    <property type="match status" value="1"/>
</dbReference>
<dbReference type="PROSITE" id="PS00726">
    <property type="entry name" value="AP_NUCLEASE_F1_1"/>
    <property type="match status" value="1"/>
</dbReference>
<keyword evidence="5 7" id="KW-0460">Magnesium</keyword>
<dbReference type="OMA" id="WWSYRGR"/>
<feature type="active site" description="Proton acceptor" evidence="6">
    <location>
        <position position="352"/>
    </location>
</feature>
<keyword evidence="12" id="KW-0255">Endonuclease</keyword>
<comment type="similarity">
    <text evidence="2 9">Belongs to the DNA repair enzymes AP/ExoA family.</text>
</comment>